<gene>
    <name evidence="2" type="ORF">D0Z07_4292</name>
</gene>
<evidence type="ECO:0000313" key="2">
    <source>
        <dbReference type="EMBL" id="KAG0649474.1"/>
    </source>
</evidence>
<accession>A0A9P6VKX6</accession>
<feature type="signal peptide" evidence="1">
    <location>
        <begin position="1"/>
        <end position="24"/>
    </location>
</feature>
<dbReference type="OrthoDB" id="9977941at2759"/>
<dbReference type="Proteomes" id="UP000785200">
    <property type="component" value="Unassembled WGS sequence"/>
</dbReference>
<reference evidence="2" key="1">
    <citation type="submission" date="2019-07" db="EMBL/GenBank/DDBJ databases">
        <title>Hyphodiscus hymeniophilus genome sequencing and assembly.</title>
        <authorList>
            <person name="Kramer G."/>
            <person name="Nodwell J."/>
        </authorList>
    </citation>
    <scope>NUCLEOTIDE SEQUENCE</scope>
    <source>
        <strain evidence="2">ATCC 34498</strain>
    </source>
</reference>
<evidence type="ECO:0000256" key="1">
    <source>
        <dbReference type="SAM" id="SignalP"/>
    </source>
</evidence>
<dbReference type="SUPFAM" id="SSF63829">
    <property type="entry name" value="Calcium-dependent phosphotriesterase"/>
    <property type="match status" value="1"/>
</dbReference>
<protein>
    <recommendedName>
        <fullName evidence="4">SMP-30/Gluconolactonase/LRE-like region domain-containing protein</fullName>
    </recommendedName>
</protein>
<proteinExistence type="predicted"/>
<keyword evidence="1" id="KW-0732">Signal</keyword>
<dbReference type="PANTHER" id="PTHR42060">
    <property type="entry name" value="NHL REPEAT-CONTAINING PROTEIN-RELATED"/>
    <property type="match status" value="1"/>
</dbReference>
<dbReference type="InterPro" id="IPR011042">
    <property type="entry name" value="6-blade_b-propeller_TolB-like"/>
</dbReference>
<organism evidence="2 3">
    <name type="scientific">Hyphodiscus hymeniophilus</name>
    <dbReference type="NCBI Taxonomy" id="353542"/>
    <lineage>
        <taxon>Eukaryota</taxon>
        <taxon>Fungi</taxon>
        <taxon>Dikarya</taxon>
        <taxon>Ascomycota</taxon>
        <taxon>Pezizomycotina</taxon>
        <taxon>Leotiomycetes</taxon>
        <taxon>Helotiales</taxon>
        <taxon>Hyphodiscaceae</taxon>
        <taxon>Hyphodiscus</taxon>
    </lineage>
</organism>
<dbReference type="EMBL" id="VNKQ01000008">
    <property type="protein sequence ID" value="KAG0649474.1"/>
    <property type="molecule type" value="Genomic_DNA"/>
</dbReference>
<comment type="caution">
    <text evidence="2">The sequence shown here is derived from an EMBL/GenBank/DDBJ whole genome shotgun (WGS) entry which is preliminary data.</text>
</comment>
<evidence type="ECO:0008006" key="4">
    <source>
        <dbReference type="Google" id="ProtNLM"/>
    </source>
</evidence>
<keyword evidence="3" id="KW-1185">Reference proteome</keyword>
<feature type="chain" id="PRO_5040470735" description="SMP-30/Gluconolactonase/LRE-like region domain-containing protein" evidence="1">
    <location>
        <begin position="25"/>
        <end position="353"/>
    </location>
</feature>
<dbReference type="Gene3D" id="2.120.10.30">
    <property type="entry name" value="TolB, C-terminal domain"/>
    <property type="match status" value="1"/>
</dbReference>
<sequence>MFTLKSFLYAAFAAECLFLDAAKALPSTVAPPSSNSIQTLWQFPNNTWAENLAVRSNGDLLVTLLSAPQVYQVNPRQPKTPALVHTFPNATGALGIVEYEQDVFAVVVGNWTIATFLTVNGSYSVWKVDMRGFKSDSNGHVTKPAVVSKITDIPEADFLNGITLINEGSRDALIADSVLGVVWKLNLDTAEYSIVLDSPLMKVVPGQIQLGINGVHTRDGFLYFTNSFQGLFAKVAIDLCGNAIGPYTLIAETGVSDDFAFDKSGNAYIAQDPSDALERVTPAGKVNVLVGNVNNTIVEGATAAQFGILPFDESILYVTTNGGLAGRVPGTDVVGGKILAINLPNLLKSDGIH</sequence>
<evidence type="ECO:0000313" key="3">
    <source>
        <dbReference type="Proteomes" id="UP000785200"/>
    </source>
</evidence>
<dbReference type="AlphaFoldDB" id="A0A9P6VKX6"/>
<name>A0A9P6VKX6_9HELO</name>
<dbReference type="InterPro" id="IPR052998">
    <property type="entry name" value="Hetero-Diels-Alderase-like"/>
</dbReference>
<dbReference type="PANTHER" id="PTHR42060:SF1">
    <property type="entry name" value="NHL REPEAT-CONTAINING PROTEIN"/>
    <property type="match status" value="1"/>
</dbReference>